<evidence type="ECO:0000256" key="2">
    <source>
        <dbReference type="ARBA" id="ARBA00022670"/>
    </source>
</evidence>
<feature type="disulfide bond" evidence="7">
    <location>
        <begin position="254"/>
        <end position="291"/>
    </location>
</feature>
<evidence type="ECO:0000256" key="6">
    <source>
        <dbReference type="PIRSR" id="PIRSR601461-1"/>
    </source>
</evidence>
<dbReference type="PANTHER" id="PTHR47966">
    <property type="entry name" value="BETA-SITE APP-CLEAVING ENZYME, ISOFORM A-RELATED"/>
    <property type="match status" value="1"/>
</dbReference>
<protein>
    <recommendedName>
        <fullName evidence="8">Peptidase A1 domain-containing protein</fullName>
    </recommendedName>
</protein>
<name>A0A6D2IPL3_9BRAS</name>
<dbReference type="EMBL" id="CACVBM020001101">
    <property type="protein sequence ID" value="CAA7031043.1"/>
    <property type="molecule type" value="Genomic_DNA"/>
</dbReference>
<dbReference type="GO" id="GO:0006508">
    <property type="term" value="P:proteolysis"/>
    <property type="evidence" value="ECO:0007669"/>
    <property type="project" value="UniProtKB-KW"/>
</dbReference>
<keyword evidence="4" id="KW-0378">Hydrolase</keyword>
<comment type="caution">
    <text evidence="9">The sequence shown here is derived from an EMBL/GenBank/DDBJ whole genome shotgun (WGS) entry which is preliminary data.</text>
</comment>
<feature type="domain" description="Peptidase A1" evidence="8">
    <location>
        <begin position="9"/>
        <end position="332"/>
    </location>
</feature>
<evidence type="ECO:0000313" key="10">
    <source>
        <dbReference type="Proteomes" id="UP000467841"/>
    </source>
</evidence>
<reference evidence="9" key="1">
    <citation type="submission" date="2020-01" db="EMBL/GenBank/DDBJ databases">
        <authorList>
            <person name="Mishra B."/>
        </authorList>
    </citation>
    <scope>NUCLEOTIDE SEQUENCE [LARGE SCALE GENOMIC DNA]</scope>
</reference>
<dbReference type="Pfam" id="PF00026">
    <property type="entry name" value="Asp"/>
    <property type="match status" value="1"/>
</dbReference>
<keyword evidence="5" id="KW-0865">Zymogen</keyword>
<dbReference type="InterPro" id="IPR021109">
    <property type="entry name" value="Peptidase_aspartic_dom_sf"/>
</dbReference>
<evidence type="ECO:0000256" key="7">
    <source>
        <dbReference type="PIRSR" id="PIRSR601461-2"/>
    </source>
</evidence>
<dbReference type="OrthoDB" id="1026926at2759"/>
<dbReference type="PROSITE" id="PS51767">
    <property type="entry name" value="PEPTIDASE_A1"/>
    <property type="match status" value="1"/>
</dbReference>
<accession>A0A6D2IPL3</accession>
<dbReference type="FunFam" id="2.40.70.10:FF:000115">
    <property type="entry name" value="Lysosomal aspartic protease"/>
    <property type="match status" value="1"/>
</dbReference>
<feature type="active site" evidence="6">
    <location>
        <position position="224"/>
    </location>
</feature>
<dbReference type="PANTHER" id="PTHR47966:SF84">
    <property type="entry name" value="EUKARYOTIC ASPARTYL PROTEASE FAMILY PROTEIN"/>
    <property type="match status" value="1"/>
</dbReference>
<dbReference type="InterPro" id="IPR033121">
    <property type="entry name" value="PEPTIDASE_A1"/>
</dbReference>
<proteinExistence type="inferred from homology"/>
<gene>
    <name evidence="9" type="ORF">MERR_LOCUS18278</name>
</gene>
<keyword evidence="7" id="KW-1015">Disulfide bond</keyword>
<dbReference type="Proteomes" id="UP000467841">
    <property type="component" value="Unassembled WGS sequence"/>
</dbReference>
<dbReference type="PRINTS" id="PR00792">
    <property type="entry name" value="PEPSIN"/>
</dbReference>
<dbReference type="Gene3D" id="2.40.70.10">
    <property type="entry name" value="Acid Proteases"/>
    <property type="match status" value="2"/>
</dbReference>
<keyword evidence="2" id="KW-0645">Protease</keyword>
<sequence>MDSLRDVIFYGEIGVGTPPQTFNVVFDLGSSNMWIPSSNWPKVTVFDHPKFDGAKSSTYKKGEKDVSIAYLTGALEGTVNQDNVLVGGIILTGQDFIEGDRCDSFLETVKFDGVLGLAFPSLAVEGTTTVWDNMIQQNLITKHIFSMWLRPNVGTETGEDPNGGEVIFGGFNESHFVGEHTYFPVMMTPGESYDFWKIQMLPIYVGRQQNSVPCSSTYCTAVIDSGLSDILVPKAYITLLYKAIGLSKVKTFQCGKIAKAPVVTFTIGTVTFPLTPEQYISDQIVNGRRGCQLRFVVSPADDGMWYLGQPFMQAYHTVFDYQDTGNPKIGFAKAAAA</sequence>
<evidence type="ECO:0000256" key="5">
    <source>
        <dbReference type="ARBA" id="ARBA00023145"/>
    </source>
</evidence>
<dbReference type="GO" id="GO:0004190">
    <property type="term" value="F:aspartic-type endopeptidase activity"/>
    <property type="evidence" value="ECO:0007669"/>
    <property type="project" value="UniProtKB-KW"/>
</dbReference>
<dbReference type="SUPFAM" id="SSF50630">
    <property type="entry name" value="Acid proteases"/>
    <property type="match status" value="1"/>
</dbReference>
<comment type="similarity">
    <text evidence="1">Belongs to the peptidase A1 family.</text>
</comment>
<keyword evidence="10" id="KW-1185">Reference proteome</keyword>
<evidence type="ECO:0000256" key="4">
    <source>
        <dbReference type="ARBA" id="ARBA00022801"/>
    </source>
</evidence>
<evidence type="ECO:0000256" key="3">
    <source>
        <dbReference type="ARBA" id="ARBA00022750"/>
    </source>
</evidence>
<dbReference type="InterPro" id="IPR001461">
    <property type="entry name" value="Aspartic_peptidase_A1"/>
</dbReference>
<dbReference type="AlphaFoldDB" id="A0A6D2IPL3"/>
<evidence type="ECO:0000313" key="9">
    <source>
        <dbReference type="EMBL" id="CAA7031043.1"/>
    </source>
</evidence>
<organism evidence="9 10">
    <name type="scientific">Microthlaspi erraticum</name>
    <dbReference type="NCBI Taxonomy" id="1685480"/>
    <lineage>
        <taxon>Eukaryota</taxon>
        <taxon>Viridiplantae</taxon>
        <taxon>Streptophyta</taxon>
        <taxon>Embryophyta</taxon>
        <taxon>Tracheophyta</taxon>
        <taxon>Spermatophyta</taxon>
        <taxon>Magnoliopsida</taxon>
        <taxon>eudicotyledons</taxon>
        <taxon>Gunneridae</taxon>
        <taxon>Pentapetalae</taxon>
        <taxon>rosids</taxon>
        <taxon>malvids</taxon>
        <taxon>Brassicales</taxon>
        <taxon>Brassicaceae</taxon>
        <taxon>Coluteocarpeae</taxon>
        <taxon>Microthlaspi</taxon>
    </lineage>
</organism>
<keyword evidence="3" id="KW-0064">Aspartyl protease</keyword>
<feature type="active site" evidence="6">
    <location>
        <position position="27"/>
    </location>
</feature>
<evidence type="ECO:0000256" key="1">
    <source>
        <dbReference type="ARBA" id="ARBA00007447"/>
    </source>
</evidence>
<evidence type="ECO:0000259" key="8">
    <source>
        <dbReference type="PROSITE" id="PS51767"/>
    </source>
</evidence>